<evidence type="ECO:0000256" key="7">
    <source>
        <dbReference type="ARBA" id="ARBA00031011"/>
    </source>
</evidence>
<evidence type="ECO:0000256" key="1">
    <source>
        <dbReference type="ARBA" id="ARBA00001954"/>
    </source>
</evidence>
<comment type="catalytic activity">
    <reaction evidence="9">
        <text>2-oxoglutarate + O2 + 2 H(+) = ethene + 3 CO2 + H2O</text>
        <dbReference type="Rhea" id="RHEA:31523"/>
        <dbReference type="ChEBI" id="CHEBI:15377"/>
        <dbReference type="ChEBI" id="CHEBI:15378"/>
        <dbReference type="ChEBI" id="CHEBI:15379"/>
        <dbReference type="ChEBI" id="CHEBI:16526"/>
        <dbReference type="ChEBI" id="CHEBI:16810"/>
        <dbReference type="ChEBI" id="CHEBI:18153"/>
        <dbReference type="EC" id="1.13.12.19"/>
    </reaction>
</comment>
<evidence type="ECO:0000313" key="14">
    <source>
        <dbReference type="Proteomes" id="UP000242501"/>
    </source>
</evidence>
<dbReference type="PANTHER" id="PTHR47990">
    <property type="entry name" value="2-OXOGLUTARATE (2OG) AND FE(II)-DEPENDENT OXYGENASE SUPERFAMILY PROTEIN-RELATED"/>
    <property type="match status" value="1"/>
</dbReference>
<dbReference type="AlphaFoldDB" id="A0A1G6H337"/>
<evidence type="ECO:0000259" key="12">
    <source>
        <dbReference type="PROSITE" id="PS51471"/>
    </source>
</evidence>
<dbReference type="EC" id="1.14.20.7" evidence="3"/>
<dbReference type="Pfam" id="PF03171">
    <property type="entry name" value="2OG-FeII_Oxy"/>
    <property type="match status" value="1"/>
</dbReference>
<keyword evidence="11" id="KW-0560">Oxidoreductase</keyword>
<dbReference type="EC" id="1.13.12.19" evidence="4"/>
<keyword evidence="14" id="KW-1185">Reference proteome</keyword>
<dbReference type="PROSITE" id="PS51471">
    <property type="entry name" value="FE2OG_OXY"/>
    <property type="match status" value="1"/>
</dbReference>
<comment type="similarity">
    <text evidence="11">Belongs to the iron/ascorbate-dependent oxidoreductase family.</text>
</comment>
<dbReference type="Pfam" id="PF14226">
    <property type="entry name" value="DIOX_N"/>
    <property type="match status" value="1"/>
</dbReference>
<dbReference type="OrthoDB" id="21825at2"/>
<feature type="domain" description="Fe2OG dioxygenase" evidence="12">
    <location>
        <begin position="145"/>
        <end position="249"/>
    </location>
</feature>
<dbReference type="RefSeq" id="WP_092747181.1">
    <property type="nucleotide sequence ID" value="NZ_FMYL01000003.1"/>
</dbReference>
<dbReference type="EMBL" id="FMYL01000003">
    <property type="protein sequence ID" value="SDB88672.1"/>
    <property type="molecule type" value="Genomic_DNA"/>
</dbReference>
<sequence length="282" mass="31994">MHIATVDYQTPDAAKKFTESLKNSGFAVLVNHPLEWSQIQAIYDEWLVFFRSESKNNYLVSANKKGGLFSTALSETAKGETKKDPKEFFHIFKTGIYPKELSNNALNYYEHAHILAKQLLGWIQQESPLPIQEAYTEPLPQMIEGSESLLRILRYTPIASTENYVRAAAHEDINLITILPAATAKGLQVKNKAGEWLDIPVEANSLIINIGDMLQEASQGYYPSTTHRVIKHQNDVELERISMPFFLQPRADVVLSDRYTAGQYHTERMQELKVIQDGKVLV</sequence>
<comment type="pathway">
    <text evidence="2">Alkene biosynthesis; ethylene biosynthesis via 2-oxoglutarate.</text>
</comment>
<evidence type="ECO:0000313" key="13">
    <source>
        <dbReference type="EMBL" id="SDB88672.1"/>
    </source>
</evidence>
<comment type="catalytic activity">
    <reaction evidence="10">
        <text>L-arginine + 2-oxoglutarate + O2 = guanidine + L-glutamate 5-semialdehyde + succinate + CO2</text>
        <dbReference type="Rhea" id="RHEA:31535"/>
        <dbReference type="ChEBI" id="CHEBI:15379"/>
        <dbReference type="ChEBI" id="CHEBI:16526"/>
        <dbReference type="ChEBI" id="CHEBI:16810"/>
        <dbReference type="ChEBI" id="CHEBI:30031"/>
        <dbReference type="ChEBI" id="CHEBI:30087"/>
        <dbReference type="ChEBI" id="CHEBI:32682"/>
        <dbReference type="ChEBI" id="CHEBI:58066"/>
        <dbReference type="EC" id="1.14.20.7"/>
    </reaction>
</comment>
<dbReference type="Gene3D" id="2.60.120.330">
    <property type="entry name" value="B-lactam Antibiotic, Isopenicillin N Synthase, Chain"/>
    <property type="match status" value="1"/>
</dbReference>
<evidence type="ECO:0000256" key="10">
    <source>
        <dbReference type="ARBA" id="ARBA00049359"/>
    </source>
</evidence>
<dbReference type="Proteomes" id="UP000242501">
    <property type="component" value="Unassembled WGS sequence"/>
</dbReference>
<keyword evidence="6" id="KW-0266">Ethylene biosynthesis</keyword>
<dbReference type="GO" id="GO:0102276">
    <property type="term" value="F:2-oxoglutarate oxygenase/decarboxylase (ethylene-forming) activity"/>
    <property type="evidence" value="ECO:0007669"/>
    <property type="project" value="UniProtKB-EC"/>
</dbReference>
<dbReference type="InterPro" id="IPR005123">
    <property type="entry name" value="Oxoglu/Fe-dep_dioxygenase_dom"/>
</dbReference>
<keyword evidence="11" id="KW-0408">Iron</keyword>
<organism evidence="13 14">
    <name type="scientific">Acinetobacter boissieri</name>
    <dbReference type="NCBI Taxonomy" id="1219383"/>
    <lineage>
        <taxon>Bacteria</taxon>
        <taxon>Pseudomonadati</taxon>
        <taxon>Pseudomonadota</taxon>
        <taxon>Gammaproteobacteria</taxon>
        <taxon>Moraxellales</taxon>
        <taxon>Moraxellaceae</taxon>
        <taxon>Acinetobacter</taxon>
    </lineage>
</organism>
<accession>A0A1G6H337</accession>
<evidence type="ECO:0000256" key="5">
    <source>
        <dbReference type="ARBA" id="ARBA00019045"/>
    </source>
</evidence>
<evidence type="ECO:0000256" key="6">
    <source>
        <dbReference type="ARBA" id="ARBA00022666"/>
    </source>
</evidence>
<gene>
    <name evidence="13" type="ORF">SAMN05421733_103232</name>
</gene>
<reference evidence="14" key="1">
    <citation type="submission" date="2016-09" db="EMBL/GenBank/DDBJ databases">
        <authorList>
            <person name="Varghese N."/>
            <person name="Submissions S."/>
        </authorList>
    </citation>
    <scope>NUCLEOTIDE SEQUENCE [LARGE SCALE GENOMIC DNA]</scope>
    <source>
        <strain evidence="14">ANC 4422</strain>
    </source>
</reference>
<comment type="cofactor">
    <cofactor evidence="1">
        <name>Fe(2+)</name>
        <dbReference type="ChEBI" id="CHEBI:29033"/>
    </cofactor>
</comment>
<dbReference type="STRING" id="1219383.SAMN05421733_103232"/>
<dbReference type="InterPro" id="IPR044861">
    <property type="entry name" value="IPNS-like_FE2OG_OXY"/>
</dbReference>
<dbReference type="SUPFAM" id="SSF51197">
    <property type="entry name" value="Clavaminate synthase-like"/>
    <property type="match status" value="1"/>
</dbReference>
<dbReference type="InterPro" id="IPR050231">
    <property type="entry name" value="Iron_ascorbate_oxido_reductase"/>
</dbReference>
<proteinExistence type="inferred from homology"/>
<dbReference type="GO" id="GO:0009693">
    <property type="term" value="P:ethylene biosynthetic process"/>
    <property type="evidence" value="ECO:0007669"/>
    <property type="project" value="UniProtKB-KW"/>
</dbReference>
<evidence type="ECO:0000256" key="8">
    <source>
        <dbReference type="ARBA" id="ARBA00031282"/>
    </source>
</evidence>
<evidence type="ECO:0000256" key="3">
    <source>
        <dbReference type="ARBA" id="ARBA00012293"/>
    </source>
</evidence>
<evidence type="ECO:0000256" key="4">
    <source>
        <dbReference type="ARBA" id="ARBA00012531"/>
    </source>
</evidence>
<name>A0A1G6H337_9GAMM</name>
<dbReference type="InterPro" id="IPR026992">
    <property type="entry name" value="DIOX_N"/>
</dbReference>
<keyword evidence="11" id="KW-0479">Metal-binding</keyword>
<evidence type="ECO:0000256" key="2">
    <source>
        <dbReference type="ARBA" id="ARBA00004767"/>
    </source>
</evidence>
<dbReference type="GO" id="GO:0046872">
    <property type="term" value="F:metal ion binding"/>
    <property type="evidence" value="ECO:0007669"/>
    <property type="project" value="UniProtKB-KW"/>
</dbReference>
<evidence type="ECO:0000256" key="9">
    <source>
        <dbReference type="ARBA" id="ARBA00047725"/>
    </source>
</evidence>
<evidence type="ECO:0000256" key="11">
    <source>
        <dbReference type="RuleBase" id="RU003682"/>
    </source>
</evidence>
<protein>
    <recommendedName>
        <fullName evidence="5">2-oxoglutarate-dependent ethylene/succinate-forming enzyme</fullName>
        <ecNumber evidence="4">1.13.12.19</ecNumber>
        <ecNumber evidence="3">1.14.20.7</ecNumber>
    </recommendedName>
    <alternativeName>
        <fullName evidence="7">2-oxoglutarate dioxygenase (ethylene-forming)</fullName>
    </alternativeName>
    <alternativeName>
        <fullName evidence="8">2-oxoglutarate/L-arginine monooxygenase/decarboxylase (succinate-forming)</fullName>
    </alternativeName>
</protein>
<dbReference type="InterPro" id="IPR027443">
    <property type="entry name" value="IPNS-like_sf"/>
</dbReference>